<name>A0A0N5AVF0_9BILA</name>
<proteinExistence type="predicted"/>
<keyword evidence="8" id="KW-1185">Reference proteome</keyword>
<evidence type="ECO:0000256" key="1">
    <source>
        <dbReference type="ARBA" id="ARBA00004141"/>
    </source>
</evidence>
<evidence type="ECO:0000256" key="2">
    <source>
        <dbReference type="ARBA" id="ARBA00022692"/>
    </source>
</evidence>
<comment type="subcellular location">
    <subcellularLocation>
        <location evidence="1">Membrane</location>
        <topology evidence="1">Multi-pass membrane protein</topology>
    </subcellularLocation>
</comment>
<dbReference type="WBParaSite" id="SMUV_0000886801-mRNA-1">
    <property type="protein sequence ID" value="SMUV_0000886801-mRNA-1"/>
    <property type="gene ID" value="SMUV_0000886801"/>
</dbReference>
<evidence type="ECO:0000256" key="4">
    <source>
        <dbReference type="ARBA" id="ARBA00023136"/>
    </source>
</evidence>
<evidence type="ECO:0000256" key="5">
    <source>
        <dbReference type="PROSITE-ProRule" id="PRU00581"/>
    </source>
</evidence>
<keyword evidence="4 5" id="KW-0472">Membrane</keyword>
<evidence type="ECO:0000256" key="6">
    <source>
        <dbReference type="SAM" id="Phobius"/>
    </source>
</evidence>
<evidence type="ECO:0000256" key="3">
    <source>
        <dbReference type="ARBA" id="ARBA00022989"/>
    </source>
</evidence>
<organism evidence="8 9">
    <name type="scientific">Syphacia muris</name>
    <dbReference type="NCBI Taxonomy" id="451379"/>
    <lineage>
        <taxon>Eukaryota</taxon>
        <taxon>Metazoa</taxon>
        <taxon>Ecdysozoa</taxon>
        <taxon>Nematoda</taxon>
        <taxon>Chromadorea</taxon>
        <taxon>Rhabditida</taxon>
        <taxon>Spirurina</taxon>
        <taxon>Oxyuridomorpha</taxon>
        <taxon>Oxyuroidea</taxon>
        <taxon>Oxyuridae</taxon>
        <taxon>Syphacia</taxon>
    </lineage>
</organism>
<reference evidence="9" key="1">
    <citation type="submission" date="2017-02" db="UniProtKB">
        <authorList>
            <consortium name="WormBaseParasite"/>
        </authorList>
    </citation>
    <scope>IDENTIFICATION</scope>
</reference>
<dbReference type="AlphaFoldDB" id="A0A0N5AVF0"/>
<feature type="transmembrane region" description="Helical" evidence="6">
    <location>
        <begin position="54"/>
        <end position="78"/>
    </location>
</feature>
<sequence length="139" mass="15671">MLCFVTLLLIGRTVHFSGTFWSLIVCSTAITASLTMLILYLFHVVDILVQIPWILSEMIFCFCWSIFYFIVGSVLAITSSTYKHFGFGFAALCAFGAMSIYGFDCFLKFLSWKHDEVAHGGKDNQIYVNTVNPPSNRNP</sequence>
<dbReference type="Proteomes" id="UP000046393">
    <property type="component" value="Unplaced"/>
</dbReference>
<dbReference type="STRING" id="451379.A0A0N5AVF0"/>
<feature type="transmembrane region" description="Helical" evidence="6">
    <location>
        <begin position="84"/>
        <end position="103"/>
    </location>
</feature>
<dbReference type="InterPro" id="IPR008253">
    <property type="entry name" value="Marvel"/>
</dbReference>
<feature type="domain" description="MARVEL" evidence="7">
    <location>
        <begin position="1"/>
        <end position="113"/>
    </location>
</feature>
<evidence type="ECO:0000313" key="9">
    <source>
        <dbReference type="WBParaSite" id="SMUV_0000886801-mRNA-1"/>
    </source>
</evidence>
<feature type="transmembrane region" description="Helical" evidence="6">
    <location>
        <begin position="20"/>
        <end position="42"/>
    </location>
</feature>
<keyword evidence="3 6" id="KW-1133">Transmembrane helix</keyword>
<dbReference type="GO" id="GO:0016020">
    <property type="term" value="C:membrane"/>
    <property type="evidence" value="ECO:0007669"/>
    <property type="project" value="UniProtKB-SubCell"/>
</dbReference>
<accession>A0A0N5AVF0</accession>
<evidence type="ECO:0000313" key="8">
    <source>
        <dbReference type="Proteomes" id="UP000046393"/>
    </source>
</evidence>
<evidence type="ECO:0000259" key="7">
    <source>
        <dbReference type="PROSITE" id="PS51225"/>
    </source>
</evidence>
<dbReference type="PROSITE" id="PS51225">
    <property type="entry name" value="MARVEL"/>
    <property type="match status" value="1"/>
</dbReference>
<keyword evidence="2 5" id="KW-0812">Transmembrane</keyword>
<protein>
    <submittedName>
        <fullName evidence="9">MARVEL domain-containing protein</fullName>
    </submittedName>
</protein>